<gene>
    <name evidence="2" type="ORF">EDS130_LOCUS12922</name>
    <name evidence="3" type="ORF">XAT740_LOCUS23464</name>
</gene>
<protein>
    <submittedName>
        <fullName evidence="2">Uncharacterized protein</fullName>
    </submittedName>
</protein>
<reference evidence="2" key="1">
    <citation type="submission" date="2021-02" db="EMBL/GenBank/DDBJ databases">
        <authorList>
            <person name="Nowell W R."/>
        </authorList>
    </citation>
    <scope>NUCLEOTIDE SEQUENCE</scope>
</reference>
<dbReference type="Proteomes" id="UP000663852">
    <property type="component" value="Unassembled WGS sequence"/>
</dbReference>
<organism evidence="2 5">
    <name type="scientific">Adineta ricciae</name>
    <name type="common">Rotifer</name>
    <dbReference type="NCBI Taxonomy" id="249248"/>
    <lineage>
        <taxon>Eukaryota</taxon>
        <taxon>Metazoa</taxon>
        <taxon>Spiralia</taxon>
        <taxon>Gnathifera</taxon>
        <taxon>Rotifera</taxon>
        <taxon>Eurotatoria</taxon>
        <taxon>Bdelloidea</taxon>
        <taxon>Adinetida</taxon>
        <taxon>Adinetidae</taxon>
        <taxon>Adineta</taxon>
    </lineage>
</organism>
<evidence type="ECO:0000313" key="3">
    <source>
        <dbReference type="EMBL" id="CAF1197254.1"/>
    </source>
</evidence>
<keyword evidence="1" id="KW-1133">Transmembrane helix</keyword>
<comment type="caution">
    <text evidence="2">The sequence shown here is derived from an EMBL/GenBank/DDBJ whole genome shotgun (WGS) entry which is preliminary data.</text>
</comment>
<dbReference type="AlphaFoldDB" id="A0A814E4N0"/>
<accession>A0A814E4N0</accession>
<evidence type="ECO:0000256" key="1">
    <source>
        <dbReference type="SAM" id="Phobius"/>
    </source>
</evidence>
<keyword evidence="1" id="KW-0812">Transmembrane</keyword>
<feature type="transmembrane region" description="Helical" evidence="1">
    <location>
        <begin position="7"/>
        <end position="28"/>
    </location>
</feature>
<dbReference type="EMBL" id="CAJNOR010001775">
    <property type="protein sequence ID" value="CAF1197254.1"/>
    <property type="molecule type" value="Genomic_DNA"/>
</dbReference>
<feature type="transmembrane region" description="Helical" evidence="1">
    <location>
        <begin position="243"/>
        <end position="262"/>
    </location>
</feature>
<name>A0A814E4N0_ADIRI</name>
<feature type="transmembrane region" description="Helical" evidence="1">
    <location>
        <begin position="133"/>
        <end position="154"/>
    </location>
</feature>
<keyword evidence="1" id="KW-0472">Membrane</keyword>
<keyword evidence="4" id="KW-1185">Reference proteome</keyword>
<dbReference type="Proteomes" id="UP000663828">
    <property type="component" value="Unassembled WGS sequence"/>
</dbReference>
<dbReference type="OrthoDB" id="9994631at2759"/>
<evidence type="ECO:0000313" key="5">
    <source>
        <dbReference type="Proteomes" id="UP000663852"/>
    </source>
</evidence>
<dbReference type="EMBL" id="CAJNOJ010000050">
    <property type="protein sequence ID" value="CAF0962494.1"/>
    <property type="molecule type" value="Genomic_DNA"/>
</dbReference>
<evidence type="ECO:0000313" key="2">
    <source>
        <dbReference type="EMBL" id="CAF0962494.1"/>
    </source>
</evidence>
<evidence type="ECO:0000313" key="4">
    <source>
        <dbReference type="Proteomes" id="UP000663828"/>
    </source>
</evidence>
<sequence>MQRFHRLGSVGMALIIAAFTFHLLAISYDRWTSITCETCLYTYYFREWRTSIRQRCYRISLIEYVGVSNETEDIKTDPFATFVCIPDKYVYARDPANEAQCTGRADIDPHNTCTSSSLNQNVCKCDYTSKTKAVIGFAVISSMLLGSMVIVSHFASYIPYDFILKWLLPGGFISLVTAFTLMFITLIMMGSNKSDFVNKVVAWRTLQVAQYNLSTTLNDTNISSELSQSNFDINLGVSFGMEIIAAHFTLMSAIIYALMFLGKRRPNA</sequence>
<proteinExistence type="predicted"/>
<feature type="transmembrane region" description="Helical" evidence="1">
    <location>
        <begin position="166"/>
        <end position="189"/>
    </location>
</feature>